<accession>A0ACD5A8X0</accession>
<dbReference type="EMBL" id="CP146022">
    <property type="protein sequence ID" value="WWQ63638.1"/>
    <property type="molecule type" value="Genomic_DNA"/>
</dbReference>
<proteinExistence type="predicted"/>
<reference evidence="1" key="1">
    <citation type="journal article" date="2025" name="Int. J. Syst. Evol. Microbiol.">
        <title>Streptomyces citrinus sp. nov., with yellow diffusible pigment.</title>
        <authorList>
            <person name="He Y."/>
            <person name="Yang E."/>
            <person name="Xu J."/>
            <person name="Sun Y."/>
            <person name="Sun L."/>
        </authorList>
    </citation>
    <scope>NUCLEOTIDE SEQUENCE</scope>
    <source>
        <strain evidence="1">Q6</strain>
    </source>
</reference>
<dbReference type="Proteomes" id="UP001432251">
    <property type="component" value="Chromosome"/>
</dbReference>
<gene>
    <name evidence="1" type="ORF">V2W30_10005</name>
</gene>
<keyword evidence="2" id="KW-1185">Reference proteome</keyword>
<sequence length="344" mass="36096">MPLFDMPFPPLARPVLGAALAAFLTMTPATGAAPTPPEPSAPSASAPAPPAAAPRTTFWVDPHTAAARQAAAYRKQHRWAEARLIDRIATRPQAAWLNDPNPGPAVRAVTTEASRTHRTAVLVAYHIPHRDCGAYSSGGARDAAAYRAYVDSFAAGLGSRGAYVILEPDAVAATVAGCAGANVRERSALLAYAVHRLKRQPHTRVYLDAGNASWIPDVQRLVGPLRSAGVAAADGVALNVSNYRTDKESSAYGHRLVAALGGGKHFVIDTSRNGNGPWQGTDAWCNPPGRALGTPPTTRTGDAALDAYLWVKRPGESDGTCRGGPSAGKWWPGRALELARNAKG</sequence>
<name>A0ACD5A8X0_9ACTN</name>
<protein>
    <submittedName>
        <fullName evidence="1">Glycoside hydrolase family 6 protein</fullName>
    </submittedName>
</protein>
<keyword evidence="1" id="KW-0378">Hydrolase</keyword>
<evidence type="ECO:0000313" key="2">
    <source>
        <dbReference type="Proteomes" id="UP001432251"/>
    </source>
</evidence>
<organism evidence="1 2">
    <name type="scientific">Streptomyces citrinus</name>
    <dbReference type="NCBI Taxonomy" id="3118173"/>
    <lineage>
        <taxon>Bacteria</taxon>
        <taxon>Bacillati</taxon>
        <taxon>Actinomycetota</taxon>
        <taxon>Actinomycetes</taxon>
        <taxon>Kitasatosporales</taxon>
        <taxon>Streptomycetaceae</taxon>
        <taxon>Streptomyces</taxon>
    </lineage>
</organism>
<evidence type="ECO:0000313" key="1">
    <source>
        <dbReference type="EMBL" id="WWQ63638.1"/>
    </source>
</evidence>